<dbReference type="EMBL" id="JBFXLT010000046">
    <property type="protein sequence ID" value="KAL2812652.1"/>
    <property type="molecule type" value="Genomic_DNA"/>
</dbReference>
<dbReference type="Proteomes" id="UP001610334">
    <property type="component" value="Unassembled WGS sequence"/>
</dbReference>
<proteinExistence type="predicted"/>
<comment type="caution">
    <text evidence="1">The sequence shown here is derived from an EMBL/GenBank/DDBJ whole genome shotgun (WGS) entry which is preliminary data.</text>
</comment>
<accession>A0ABR4HCZ1</accession>
<gene>
    <name evidence="1" type="ORF">BJX63DRAFT_432541</name>
</gene>
<dbReference type="SUPFAM" id="SSF48403">
    <property type="entry name" value="Ankyrin repeat"/>
    <property type="match status" value="1"/>
</dbReference>
<organism evidence="1 2">
    <name type="scientific">Aspergillus granulosus</name>
    <dbReference type="NCBI Taxonomy" id="176169"/>
    <lineage>
        <taxon>Eukaryota</taxon>
        <taxon>Fungi</taxon>
        <taxon>Dikarya</taxon>
        <taxon>Ascomycota</taxon>
        <taxon>Pezizomycotina</taxon>
        <taxon>Eurotiomycetes</taxon>
        <taxon>Eurotiomycetidae</taxon>
        <taxon>Eurotiales</taxon>
        <taxon>Aspergillaceae</taxon>
        <taxon>Aspergillus</taxon>
        <taxon>Aspergillus subgen. Nidulantes</taxon>
    </lineage>
</organism>
<evidence type="ECO:0000313" key="1">
    <source>
        <dbReference type="EMBL" id="KAL2812652.1"/>
    </source>
</evidence>
<reference evidence="1 2" key="1">
    <citation type="submission" date="2024-07" db="EMBL/GenBank/DDBJ databases">
        <title>Section-level genome sequencing and comparative genomics of Aspergillus sections Usti and Cavernicolus.</title>
        <authorList>
            <consortium name="Lawrence Berkeley National Laboratory"/>
            <person name="Nybo J.L."/>
            <person name="Vesth T.C."/>
            <person name="Theobald S."/>
            <person name="Frisvad J.C."/>
            <person name="Larsen T.O."/>
            <person name="Kjaerboelling I."/>
            <person name="Rothschild-Mancinelli K."/>
            <person name="Lyhne E.K."/>
            <person name="Kogle M.E."/>
            <person name="Barry K."/>
            <person name="Clum A."/>
            <person name="Na H."/>
            <person name="Ledsgaard L."/>
            <person name="Lin J."/>
            <person name="Lipzen A."/>
            <person name="Kuo A."/>
            <person name="Riley R."/>
            <person name="Mondo S."/>
            <person name="Labutti K."/>
            <person name="Haridas S."/>
            <person name="Pangalinan J."/>
            <person name="Salamov A.A."/>
            <person name="Simmons B.A."/>
            <person name="Magnuson J.K."/>
            <person name="Chen J."/>
            <person name="Drula E."/>
            <person name="Henrissat B."/>
            <person name="Wiebenga A."/>
            <person name="Lubbers R.J."/>
            <person name="Gomes A.C."/>
            <person name="Makela M.R."/>
            <person name="Stajich J."/>
            <person name="Grigoriev I.V."/>
            <person name="Mortensen U.H."/>
            <person name="De Vries R.P."/>
            <person name="Baker S.E."/>
            <person name="Andersen M.R."/>
        </authorList>
    </citation>
    <scope>NUCLEOTIDE SEQUENCE [LARGE SCALE GENOMIC DNA]</scope>
    <source>
        <strain evidence="1 2">CBS 588.65</strain>
    </source>
</reference>
<evidence type="ECO:0000313" key="2">
    <source>
        <dbReference type="Proteomes" id="UP001610334"/>
    </source>
</evidence>
<evidence type="ECO:0008006" key="3">
    <source>
        <dbReference type="Google" id="ProtNLM"/>
    </source>
</evidence>
<dbReference type="InterPro" id="IPR036770">
    <property type="entry name" value="Ankyrin_rpt-contain_sf"/>
</dbReference>
<protein>
    <recommendedName>
        <fullName evidence="3">Ankyrin</fullName>
    </recommendedName>
</protein>
<sequence length="91" mass="10090">MPALVSVAVEHDHTMMKRLLDRGADSNEIGFGYGMTLLIFSALDADITAMQMLVDYGAGVNLHLNRGNQKALLSTLFGDWMQNPMLLMYNL</sequence>
<name>A0ABR4HCZ1_9EURO</name>
<keyword evidence="2" id="KW-1185">Reference proteome</keyword>
<dbReference type="Gene3D" id="1.25.40.20">
    <property type="entry name" value="Ankyrin repeat-containing domain"/>
    <property type="match status" value="1"/>
</dbReference>